<evidence type="ECO:0000313" key="2">
    <source>
        <dbReference type="EMBL" id="ALR20803.1"/>
    </source>
</evidence>
<organism evidence="2 3">
    <name type="scientific">Sphingobium baderi</name>
    <dbReference type="NCBI Taxonomy" id="1332080"/>
    <lineage>
        <taxon>Bacteria</taxon>
        <taxon>Pseudomonadati</taxon>
        <taxon>Pseudomonadota</taxon>
        <taxon>Alphaproteobacteria</taxon>
        <taxon>Sphingomonadales</taxon>
        <taxon>Sphingomonadaceae</taxon>
        <taxon>Sphingobium</taxon>
    </lineage>
</organism>
<evidence type="ECO:0000256" key="1">
    <source>
        <dbReference type="SAM" id="MobiDB-lite"/>
    </source>
</evidence>
<dbReference type="STRING" id="1332080.ATN00_11360"/>
<sequence>MRHNPDHGIMSELVQGRTVPVDRLEIRLRRRNDDIVMRRDIERAVSADAEIDAGRPDQGLDARLNQAQFGRRCDGGDFLGQAIALSSVEDREALQERNRLSVPASLTGAALFVLGGETVDIDDGCAALALPDIAAEGKRLAEGEPALAGETMLDDGAPENEDIDPRIAPACGGVLRHGKRRLDRGRAPGLNPGEAAGLQFVDDLVCDIVVKARPIRAGARAAILSGHRGSPRRAPETSSPALNPSRQTRSALSL</sequence>
<dbReference type="KEGG" id="sbd:ATN00_11360"/>
<accession>A0A0S3EZE6</accession>
<evidence type="ECO:0000313" key="3">
    <source>
        <dbReference type="Proteomes" id="UP000056968"/>
    </source>
</evidence>
<feature type="region of interest" description="Disordered" evidence="1">
    <location>
        <begin position="223"/>
        <end position="254"/>
    </location>
</feature>
<dbReference type="Proteomes" id="UP000056968">
    <property type="component" value="Chromosome"/>
</dbReference>
<keyword evidence="3" id="KW-1185">Reference proteome</keyword>
<reference evidence="2 3" key="1">
    <citation type="submission" date="2015-11" db="EMBL/GenBank/DDBJ databases">
        <title>A Two-component Flavoprotein Monooxygenase System MeaXY Responsible for para-Hydroxylation of 2-Methyl-6-ethylaniline and 2,6-Diethylaniline in Sphingobium baderi DE-13.</title>
        <authorList>
            <person name="Cheng M."/>
            <person name="Meng Q."/>
            <person name="Yang Y."/>
            <person name="Chu C."/>
            <person name="Yan X."/>
            <person name="He J."/>
            <person name="Li S."/>
        </authorList>
    </citation>
    <scope>NUCLEOTIDE SEQUENCE [LARGE SCALE GENOMIC DNA]</scope>
    <source>
        <strain evidence="2 3">DE-13</strain>
    </source>
</reference>
<protein>
    <submittedName>
        <fullName evidence="2">Uncharacterized protein</fullName>
    </submittedName>
</protein>
<name>A0A0S3EZE6_9SPHN</name>
<feature type="compositionally biased region" description="Polar residues" evidence="1">
    <location>
        <begin position="236"/>
        <end position="254"/>
    </location>
</feature>
<proteinExistence type="predicted"/>
<dbReference type="EMBL" id="CP013264">
    <property type="protein sequence ID" value="ALR20803.1"/>
    <property type="molecule type" value="Genomic_DNA"/>
</dbReference>
<gene>
    <name evidence="2" type="ORF">ATN00_11360</name>
</gene>
<feature type="compositionally biased region" description="Acidic residues" evidence="1">
    <location>
        <begin position="152"/>
        <end position="162"/>
    </location>
</feature>
<feature type="region of interest" description="Disordered" evidence="1">
    <location>
        <begin position="150"/>
        <end position="169"/>
    </location>
</feature>
<dbReference type="AlphaFoldDB" id="A0A0S3EZE6"/>